<feature type="transmembrane region" description="Helical" evidence="1">
    <location>
        <begin position="233"/>
        <end position="251"/>
    </location>
</feature>
<dbReference type="Proteomes" id="UP001642464">
    <property type="component" value="Unassembled WGS sequence"/>
</dbReference>
<dbReference type="SUPFAM" id="SSF103473">
    <property type="entry name" value="MFS general substrate transporter"/>
    <property type="match status" value="1"/>
</dbReference>
<keyword evidence="1" id="KW-0812">Transmembrane</keyword>
<feature type="transmembrane region" description="Helical" evidence="1">
    <location>
        <begin position="298"/>
        <end position="315"/>
    </location>
</feature>
<feature type="transmembrane region" description="Helical" evidence="1">
    <location>
        <begin position="168"/>
        <end position="191"/>
    </location>
</feature>
<feature type="transmembrane region" description="Helical" evidence="1">
    <location>
        <begin position="203"/>
        <end position="221"/>
    </location>
</feature>
<name>A0ABP0NV29_9DINO</name>
<feature type="transmembrane region" description="Helical" evidence="1">
    <location>
        <begin position="111"/>
        <end position="129"/>
    </location>
</feature>
<accession>A0ABP0NV29</accession>
<dbReference type="EMBL" id="CAXAMM010030335">
    <property type="protein sequence ID" value="CAK9066320.1"/>
    <property type="molecule type" value="Genomic_DNA"/>
</dbReference>
<organism evidence="3 4">
    <name type="scientific">Durusdinium trenchii</name>
    <dbReference type="NCBI Taxonomy" id="1381693"/>
    <lineage>
        <taxon>Eukaryota</taxon>
        <taxon>Sar</taxon>
        <taxon>Alveolata</taxon>
        <taxon>Dinophyceae</taxon>
        <taxon>Suessiales</taxon>
        <taxon>Symbiodiniaceae</taxon>
        <taxon>Durusdinium</taxon>
    </lineage>
</organism>
<reference evidence="3 4" key="1">
    <citation type="submission" date="2024-02" db="EMBL/GenBank/DDBJ databases">
        <authorList>
            <person name="Chen Y."/>
            <person name="Shah S."/>
            <person name="Dougan E. K."/>
            <person name="Thang M."/>
            <person name="Chan C."/>
        </authorList>
    </citation>
    <scope>NUCLEOTIDE SEQUENCE [LARGE SCALE GENOMIC DNA]</scope>
</reference>
<sequence>MAWTSVTWTAWPGLPHATWSLGLATLLVQHASCAVRHLTPTCAATWGEVQEDDQHALVADDDAVAQTWRDFWGVGMLMGGATLPPLQTLPIFVDLKIANDAALPGLTEQTLPIAQTAIFVGWLVSALLLNRVMEVFGKEQLLVAHVLGFLLVFPCTVVVPYLTAGNLVVFTLLRFAHGLLLNFTALQSIYVQERMPPGRKNQALVANNIFYCLTAIAMAASCRDLTQHIDWRIEVLLWCCLPPTLGVLVAWPQWWNILTSLPAAARRALFAKQTGKVAVVPLPSPESEVLPEPQKRQLLALSICFLACGMGFYGLNYSAGQLSPDIYLSHMAEGSKQGCGPCMVCARIVWFLKVASFCEPDNEIASRSVLMIFKSGLGLVVQGRRLPAFYLSTPRRLAASAQ</sequence>
<protein>
    <submittedName>
        <fullName evidence="3">Solute carrier family 22 member 6</fullName>
    </submittedName>
</protein>
<dbReference type="InterPro" id="IPR036259">
    <property type="entry name" value="MFS_trans_sf"/>
</dbReference>
<feature type="chain" id="PRO_5046849464" evidence="2">
    <location>
        <begin position="21"/>
        <end position="402"/>
    </location>
</feature>
<keyword evidence="4" id="KW-1185">Reference proteome</keyword>
<proteinExistence type="predicted"/>
<evidence type="ECO:0000313" key="4">
    <source>
        <dbReference type="Proteomes" id="UP001642464"/>
    </source>
</evidence>
<gene>
    <name evidence="3" type="ORF">SCF082_LOCUS33791</name>
</gene>
<keyword evidence="1" id="KW-0472">Membrane</keyword>
<keyword evidence="1" id="KW-1133">Transmembrane helix</keyword>
<dbReference type="Gene3D" id="1.20.1250.20">
    <property type="entry name" value="MFS general substrate transporter like domains"/>
    <property type="match status" value="1"/>
</dbReference>
<keyword evidence="2" id="KW-0732">Signal</keyword>
<feature type="signal peptide" evidence="2">
    <location>
        <begin position="1"/>
        <end position="20"/>
    </location>
</feature>
<evidence type="ECO:0000313" key="3">
    <source>
        <dbReference type="EMBL" id="CAK9066320.1"/>
    </source>
</evidence>
<evidence type="ECO:0000256" key="1">
    <source>
        <dbReference type="SAM" id="Phobius"/>
    </source>
</evidence>
<comment type="caution">
    <text evidence="3">The sequence shown here is derived from an EMBL/GenBank/DDBJ whole genome shotgun (WGS) entry which is preliminary data.</text>
</comment>
<feature type="transmembrane region" description="Helical" evidence="1">
    <location>
        <begin position="141"/>
        <end position="162"/>
    </location>
</feature>
<evidence type="ECO:0000256" key="2">
    <source>
        <dbReference type="SAM" id="SignalP"/>
    </source>
</evidence>